<protein>
    <submittedName>
        <fullName evidence="2">Glycoside hydrolase family 88 protein</fullName>
    </submittedName>
</protein>
<dbReference type="SUPFAM" id="SSF48208">
    <property type="entry name" value="Six-hairpin glycosidases"/>
    <property type="match status" value="1"/>
</dbReference>
<reference evidence="2" key="1">
    <citation type="submission" date="2020-10" db="EMBL/GenBank/DDBJ databases">
        <authorList>
            <person name="Gilroy R."/>
        </authorList>
    </citation>
    <scope>NUCLEOTIDE SEQUENCE</scope>
    <source>
        <strain evidence="2">CHK181-108</strain>
    </source>
</reference>
<reference evidence="2" key="2">
    <citation type="journal article" date="2021" name="PeerJ">
        <title>Extensive microbial diversity within the chicken gut microbiome revealed by metagenomics and culture.</title>
        <authorList>
            <person name="Gilroy R."/>
            <person name="Ravi A."/>
            <person name="Getino M."/>
            <person name="Pursley I."/>
            <person name="Horton D.L."/>
            <person name="Alikhan N.F."/>
            <person name="Baker D."/>
            <person name="Gharbi K."/>
            <person name="Hall N."/>
            <person name="Watson M."/>
            <person name="Adriaenssens E.M."/>
            <person name="Foster-Nyarko E."/>
            <person name="Jarju S."/>
            <person name="Secka A."/>
            <person name="Antonio M."/>
            <person name="Oren A."/>
            <person name="Chaudhuri R.R."/>
            <person name="La Ragione R."/>
            <person name="Hildebrand F."/>
            <person name="Pallen M.J."/>
        </authorList>
    </citation>
    <scope>NUCLEOTIDE SEQUENCE</scope>
    <source>
        <strain evidence="2">CHK181-108</strain>
    </source>
</reference>
<keyword evidence="1 2" id="KW-0378">Hydrolase</keyword>
<dbReference type="Proteomes" id="UP000824165">
    <property type="component" value="Unassembled WGS sequence"/>
</dbReference>
<gene>
    <name evidence="2" type="ORF">IAA60_09800</name>
</gene>
<dbReference type="GO" id="GO:0005975">
    <property type="term" value="P:carbohydrate metabolic process"/>
    <property type="evidence" value="ECO:0007669"/>
    <property type="project" value="InterPro"/>
</dbReference>
<dbReference type="InterPro" id="IPR012341">
    <property type="entry name" value="6hp_glycosidase-like_sf"/>
</dbReference>
<dbReference type="Gene3D" id="1.50.10.10">
    <property type="match status" value="1"/>
</dbReference>
<dbReference type="EMBL" id="DVLU01000104">
    <property type="protein sequence ID" value="HIT86177.1"/>
    <property type="molecule type" value="Genomic_DNA"/>
</dbReference>
<evidence type="ECO:0000256" key="1">
    <source>
        <dbReference type="ARBA" id="ARBA00022801"/>
    </source>
</evidence>
<comment type="caution">
    <text evidence="2">The sequence shown here is derived from an EMBL/GenBank/DDBJ whole genome shotgun (WGS) entry which is preliminary data.</text>
</comment>
<dbReference type="GO" id="GO:0016787">
    <property type="term" value="F:hydrolase activity"/>
    <property type="evidence" value="ECO:0007669"/>
    <property type="project" value="UniProtKB-KW"/>
</dbReference>
<name>A0A9D1KRZ5_9FIRM</name>
<evidence type="ECO:0000313" key="3">
    <source>
        <dbReference type="Proteomes" id="UP000824165"/>
    </source>
</evidence>
<accession>A0A9D1KRZ5</accession>
<sequence length="713" mass="82085">MGYYFDDTRSINAYEGTNARAIISSLAHRYMGQNLEHGLYYRAYTNDGITRTTDYRYLVDFNKIFPDAPDKSCVWAFSEFYSGGKANFGFDINCFGPMTIFLNGEIIYKSDIFKERYSETATRIFFDVEPGWNDIRIKFQKTKAGFGGQFGTWIGKWDMYVLMPSKERDGQEGFIFTEPVTPDFEPNFEMGMSEADVNAKLYPALEWDGELKAKGQLERIYGLCPGKYAMGVTEGFFNEMGSAVYNFKIKAEGAATVYIDKNEIYSIKNGEDTFTVSLPFGKHTIAVRTVCGSGGWGFDLKCDEVEFESFARVKGAPDAWMYMGPFEAEFAFPFDKALDMHTVIENNYWKLDAPKMSVRPYNENTLFGKWNYPLGVTMYGMLHTALILDNDDMKNYIRDHLQLCIDTFEYALWDKEQYGGATSIHNLLTSIDSLDDCGSAASMMLEVHKYLGLKDVQKVADYVGDYIFNHQSRLEDGTFFRKEMMHHFHNMTMWADDLYMSVPFLARYYKFTGDQKYADDAAEQFFGFKKRLFMPEKSIMSHVYDFKYDSMTGVPWGRGNGWVVFSMTELLEVLPEDHPRKRELIDFLNVLCEGYLKLQTEDGMWHQVLDDPESYPETSCTSMFIYAFSRGVRFGWLKNPEKYVKAIFKAWEGISKTSVDADGNVYGVCRGSEFSFIADYYKYELGWNLNDTHGTGIVMLAGIEVMRISEFLK</sequence>
<dbReference type="PANTHER" id="PTHR33886:SF8">
    <property type="entry name" value="UNSATURATED RHAMNOGALACTURONAN HYDROLASE (EUROFUNG)"/>
    <property type="match status" value="1"/>
</dbReference>
<proteinExistence type="predicted"/>
<dbReference type="InterPro" id="IPR010905">
    <property type="entry name" value="Glyco_hydro_88"/>
</dbReference>
<dbReference type="PANTHER" id="PTHR33886">
    <property type="entry name" value="UNSATURATED RHAMNOGALACTURONAN HYDROLASE (EUROFUNG)"/>
    <property type="match status" value="1"/>
</dbReference>
<dbReference type="InterPro" id="IPR052043">
    <property type="entry name" value="PolySaccharide_Degr_Enz"/>
</dbReference>
<dbReference type="AlphaFoldDB" id="A0A9D1KRZ5"/>
<evidence type="ECO:0000313" key="2">
    <source>
        <dbReference type="EMBL" id="HIT86177.1"/>
    </source>
</evidence>
<organism evidence="2 3">
    <name type="scientific">Candidatus Ornithomonoglobus intestinigallinarum</name>
    <dbReference type="NCBI Taxonomy" id="2840894"/>
    <lineage>
        <taxon>Bacteria</taxon>
        <taxon>Bacillati</taxon>
        <taxon>Bacillota</taxon>
        <taxon>Clostridia</taxon>
        <taxon>Candidatus Ornithomonoglobus</taxon>
    </lineage>
</organism>
<dbReference type="InterPro" id="IPR008928">
    <property type="entry name" value="6-hairpin_glycosidase_sf"/>
</dbReference>
<dbReference type="Pfam" id="PF07470">
    <property type="entry name" value="Glyco_hydro_88"/>
    <property type="match status" value="1"/>
</dbReference>